<dbReference type="GO" id="GO:0004577">
    <property type="term" value="F:N-acetylglucosaminyldiphosphodolichol N-acetylglucosaminyltransferase activity"/>
    <property type="evidence" value="ECO:0007669"/>
    <property type="project" value="TreeGrafter"/>
</dbReference>
<keyword evidence="9 11" id="KW-0472">Membrane</keyword>
<dbReference type="Proteomes" id="UP000243052">
    <property type="component" value="Chromosome vii"/>
</dbReference>
<evidence type="ECO:0000256" key="9">
    <source>
        <dbReference type="ARBA" id="ARBA00023136"/>
    </source>
</evidence>
<dbReference type="InterPro" id="IPR013969">
    <property type="entry name" value="Oligosacch_biosynth_Alg14"/>
</dbReference>
<feature type="chain" id="PRO_5007141037" description="UDP-N-acetylglucosamine transferase subunit ALG14" evidence="12">
    <location>
        <begin position="19"/>
        <end position="228"/>
    </location>
</feature>
<evidence type="ECO:0000256" key="11">
    <source>
        <dbReference type="RuleBase" id="RU362127"/>
    </source>
</evidence>
<evidence type="ECO:0000256" key="4">
    <source>
        <dbReference type="ARBA" id="ARBA00011335"/>
    </source>
</evidence>
<organism evidence="13 14">
    <name type="scientific">Eremothecium sinecaudum</name>
    <dbReference type="NCBI Taxonomy" id="45286"/>
    <lineage>
        <taxon>Eukaryota</taxon>
        <taxon>Fungi</taxon>
        <taxon>Dikarya</taxon>
        <taxon>Ascomycota</taxon>
        <taxon>Saccharomycotina</taxon>
        <taxon>Saccharomycetes</taxon>
        <taxon>Saccharomycetales</taxon>
        <taxon>Saccharomycetaceae</taxon>
        <taxon>Eremothecium</taxon>
    </lineage>
</organism>
<name>A0A109UY83_9SACH</name>
<evidence type="ECO:0000256" key="1">
    <source>
        <dbReference type="ARBA" id="ARBA00004389"/>
    </source>
</evidence>
<evidence type="ECO:0000256" key="8">
    <source>
        <dbReference type="ARBA" id="ARBA00022989"/>
    </source>
</evidence>
<accession>A0A109UY83</accession>
<protein>
    <recommendedName>
        <fullName evidence="5 11">UDP-N-acetylglucosamine transferase subunit ALG14</fullName>
    </recommendedName>
    <alternativeName>
        <fullName evidence="10 11">Asparagine-linked glycosylation protein 14</fullName>
    </alternativeName>
</protein>
<reference evidence="13 14" key="1">
    <citation type="submission" date="2016-01" db="EMBL/GenBank/DDBJ databases">
        <title>Genome sequence of the yeast Holleya sinecauda.</title>
        <authorList>
            <person name="Dietrich F.S."/>
        </authorList>
    </citation>
    <scope>NUCLEOTIDE SEQUENCE [LARGE SCALE GENOMIC DNA]</scope>
    <source>
        <strain evidence="13 14">ATCC 58844</strain>
    </source>
</reference>
<dbReference type="PANTHER" id="PTHR12154:SF4">
    <property type="entry name" value="UDP-N-ACETYLGLUCOSAMINE TRANSFERASE SUBUNIT ALG14 HOMOLOG"/>
    <property type="match status" value="1"/>
</dbReference>
<dbReference type="OrthoDB" id="17098at2759"/>
<dbReference type="GO" id="GO:0031965">
    <property type="term" value="C:nuclear membrane"/>
    <property type="evidence" value="ECO:0007669"/>
    <property type="project" value="UniProtKB-SubCell"/>
</dbReference>
<sequence>MNMIWALFSVLMLIWTLATVRLAVMLPLLRSHEQKSPVRKRKRRVRIFAFLGSGGHTGEMLRILGTYKAQLLDCSSELLVGYSDSDSVAKFEHWRQGEGIEATRIEYVPLLKAREVGSGLSDSVVSVSRALLQSFHAVRHVTRDFSPDMGYVVLLNGPGTCCVLVFWLRLLEFFTFRRFKLLYVESLARTETLSLTGRLLQPIVDEFVVQWPELARKYPRAHYYGVLV</sequence>
<gene>
    <name evidence="11" type="primary">ALG14</name>
    <name evidence="13" type="ORF">AW171_hschr74416</name>
</gene>
<comment type="similarity">
    <text evidence="3 11">Belongs to the ALG14 family.</text>
</comment>
<keyword evidence="12" id="KW-0732">Signal</keyword>
<evidence type="ECO:0000313" key="13">
    <source>
        <dbReference type="EMBL" id="AMD22381.1"/>
    </source>
</evidence>
<keyword evidence="14" id="KW-1185">Reference proteome</keyword>
<keyword evidence="8 11" id="KW-1133">Transmembrane helix</keyword>
<evidence type="ECO:0000256" key="2">
    <source>
        <dbReference type="ARBA" id="ARBA00004590"/>
    </source>
</evidence>
<evidence type="ECO:0000256" key="7">
    <source>
        <dbReference type="ARBA" id="ARBA00022824"/>
    </source>
</evidence>
<dbReference type="EMBL" id="CP014247">
    <property type="protein sequence ID" value="AMD22381.1"/>
    <property type="molecule type" value="Genomic_DNA"/>
</dbReference>
<dbReference type="Gene3D" id="3.40.50.2000">
    <property type="entry name" value="Glycogen Phosphorylase B"/>
    <property type="match status" value="1"/>
</dbReference>
<comment type="function">
    <text evidence="11">Involved in protein N-glycosylation. Essential for the second step of the dolichol-linked oligosaccharide pathway. Anchors the catalytic subunit ALG13 to the ER.</text>
</comment>
<dbReference type="STRING" id="45286.A0A109UY83"/>
<feature type="signal peptide" evidence="12">
    <location>
        <begin position="1"/>
        <end position="18"/>
    </location>
</feature>
<evidence type="ECO:0000256" key="10">
    <source>
        <dbReference type="ARBA" id="ARBA00032062"/>
    </source>
</evidence>
<dbReference type="RefSeq" id="XP_017989377.1">
    <property type="nucleotide sequence ID" value="XM_018133888.1"/>
</dbReference>
<dbReference type="PANTHER" id="PTHR12154">
    <property type="entry name" value="GLYCOSYL TRANSFERASE-RELATED"/>
    <property type="match status" value="1"/>
</dbReference>
<evidence type="ECO:0000256" key="3">
    <source>
        <dbReference type="ARBA" id="ARBA00009731"/>
    </source>
</evidence>
<dbReference type="GeneID" id="28725731"/>
<evidence type="ECO:0000256" key="5">
    <source>
        <dbReference type="ARBA" id="ARBA00017467"/>
    </source>
</evidence>
<dbReference type="GO" id="GO:0043541">
    <property type="term" value="C:UDP-N-acetylglucosamine transferase complex"/>
    <property type="evidence" value="ECO:0007669"/>
    <property type="project" value="TreeGrafter"/>
</dbReference>
<dbReference type="GO" id="GO:0006488">
    <property type="term" value="P:dolichol-linked oligosaccharide biosynthetic process"/>
    <property type="evidence" value="ECO:0007669"/>
    <property type="project" value="InterPro"/>
</dbReference>
<comment type="subunit">
    <text evidence="4 11">Heterodimer with ALG13 to form a functional enzyme.</text>
</comment>
<comment type="subcellular location">
    <subcellularLocation>
        <location evidence="1 11">Endoplasmic reticulum membrane</location>
        <topology evidence="1 11">Single-pass membrane protein</topology>
    </subcellularLocation>
    <subcellularLocation>
        <location evidence="2">Nucleus membrane</location>
        <topology evidence="2">Single-pass membrane protein</topology>
    </subcellularLocation>
</comment>
<evidence type="ECO:0000256" key="6">
    <source>
        <dbReference type="ARBA" id="ARBA00022692"/>
    </source>
</evidence>
<dbReference type="AlphaFoldDB" id="A0A109UY83"/>
<evidence type="ECO:0000313" key="14">
    <source>
        <dbReference type="Proteomes" id="UP000243052"/>
    </source>
</evidence>
<dbReference type="Pfam" id="PF08660">
    <property type="entry name" value="Alg14"/>
    <property type="match status" value="1"/>
</dbReference>
<proteinExistence type="inferred from homology"/>
<feature type="transmembrane region" description="Helical" evidence="11">
    <location>
        <begin position="149"/>
        <end position="171"/>
    </location>
</feature>
<keyword evidence="6 11" id="KW-0812">Transmembrane</keyword>
<evidence type="ECO:0000256" key="12">
    <source>
        <dbReference type="SAM" id="SignalP"/>
    </source>
</evidence>
<keyword evidence="7 11" id="KW-0256">Endoplasmic reticulum</keyword>